<gene>
    <name evidence="6" type="primary">LOC104712714</name>
</gene>
<name>A0ABM0TL34_CAMSA</name>
<protein>
    <submittedName>
        <fullName evidence="6">Receptor-like protein 12</fullName>
    </submittedName>
</protein>
<keyword evidence="3" id="KW-0732">Signal</keyword>
<feature type="chain" id="PRO_5045786818" evidence="3">
    <location>
        <begin position="28"/>
        <end position="129"/>
    </location>
</feature>
<evidence type="ECO:0000313" key="6">
    <source>
        <dbReference type="RefSeq" id="XP_010427974.1"/>
    </source>
</evidence>
<dbReference type="Pfam" id="PF08263">
    <property type="entry name" value="LRRNT_2"/>
    <property type="match status" value="1"/>
</dbReference>
<feature type="domain" description="Leucine-rich repeat-containing N-terminal plant-type" evidence="4">
    <location>
        <begin position="36"/>
        <end position="74"/>
    </location>
</feature>
<evidence type="ECO:0000259" key="4">
    <source>
        <dbReference type="Pfam" id="PF08263"/>
    </source>
</evidence>
<reference evidence="5" key="1">
    <citation type="journal article" date="2014" name="Nat. Commun.">
        <title>The emerging biofuel crop Camelina sativa retains a highly undifferentiated hexaploid genome structure.</title>
        <authorList>
            <person name="Kagale S."/>
            <person name="Koh C."/>
            <person name="Nixon J."/>
            <person name="Bollina V."/>
            <person name="Clarke W.E."/>
            <person name="Tuteja R."/>
            <person name="Spillane C."/>
            <person name="Robinson S.J."/>
            <person name="Links M.G."/>
            <person name="Clarke C."/>
            <person name="Higgins E.E."/>
            <person name="Huebert T."/>
            <person name="Sharpe A.G."/>
            <person name="Parkin I.A."/>
        </authorList>
    </citation>
    <scope>NUCLEOTIDE SEQUENCE [LARGE SCALE GENOMIC DNA]</scope>
    <source>
        <strain evidence="5">cv. DH55</strain>
    </source>
</reference>
<evidence type="ECO:0000256" key="3">
    <source>
        <dbReference type="SAM" id="SignalP"/>
    </source>
</evidence>
<evidence type="ECO:0000256" key="2">
    <source>
        <dbReference type="ARBA" id="ARBA00022737"/>
    </source>
</evidence>
<dbReference type="GeneID" id="104712714"/>
<keyword evidence="1" id="KW-0433">Leucine-rich repeat</keyword>
<dbReference type="InterPro" id="IPR013210">
    <property type="entry name" value="LRR_N_plant-typ"/>
</dbReference>
<dbReference type="InterPro" id="IPR032675">
    <property type="entry name" value="LRR_dom_sf"/>
</dbReference>
<accession>A0ABM0TL34</accession>
<keyword evidence="5" id="KW-1185">Reference proteome</keyword>
<keyword evidence="2" id="KW-0677">Repeat</keyword>
<dbReference type="Gene3D" id="3.80.10.10">
    <property type="entry name" value="Ribonuclease Inhibitor"/>
    <property type="match status" value="1"/>
</dbReference>
<feature type="signal peptide" evidence="3">
    <location>
        <begin position="1"/>
        <end position="27"/>
    </location>
</feature>
<dbReference type="RefSeq" id="XP_010427974.1">
    <property type="nucleotide sequence ID" value="XM_010429672.2"/>
</dbReference>
<proteinExistence type="predicted"/>
<evidence type="ECO:0000256" key="1">
    <source>
        <dbReference type="ARBA" id="ARBA00022614"/>
    </source>
</evidence>
<organism evidence="5 6">
    <name type="scientific">Camelina sativa</name>
    <name type="common">False flax</name>
    <name type="synonym">Myagrum sativum</name>
    <dbReference type="NCBI Taxonomy" id="90675"/>
    <lineage>
        <taxon>Eukaryota</taxon>
        <taxon>Viridiplantae</taxon>
        <taxon>Streptophyta</taxon>
        <taxon>Embryophyta</taxon>
        <taxon>Tracheophyta</taxon>
        <taxon>Spermatophyta</taxon>
        <taxon>Magnoliopsida</taxon>
        <taxon>eudicotyledons</taxon>
        <taxon>Gunneridae</taxon>
        <taxon>Pentapetalae</taxon>
        <taxon>rosids</taxon>
        <taxon>malvids</taxon>
        <taxon>Brassicales</taxon>
        <taxon>Brassicaceae</taxon>
        <taxon>Camelineae</taxon>
        <taxon>Camelina</taxon>
    </lineage>
</organism>
<dbReference type="Proteomes" id="UP000694864">
    <property type="component" value="Chromosome 9"/>
</dbReference>
<sequence length="129" mass="14572">MVVIRSSWSWVSGFITIFFSLLFHSLASPTLHFCRQDQKDALLEFRDEFPIDESKTSPWNKSSDCCSWKGVTCSVKSGQLPEELAEAEEQMFNWVAAAIAYGPGLYCGLVFGYIYTSHNPYKCPLNPSL</sequence>
<evidence type="ECO:0000313" key="5">
    <source>
        <dbReference type="Proteomes" id="UP000694864"/>
    </source>
</evidence>
<reference evidence="6" key="2">
    <citation type="submission" date="2025-08" db="UniProtKB">
        <authorList>
            <consortium name="RefSeq"/>
        </authorList>
    </citation>
    <scope>IDENTIFICATION</scope>
    <source>
        <tissue evidence="6">Leaf</tissue>
    </source>
</reference>